<dbReference type="FunFam" id="1.10.238.10:FF:000044">
    <property type="entry name" value="Protein S100"/>
    <property type="match status" value="1"/>
</dbReference>
<evidence type="ECO:0000259" key="6">
    <source>
        <dbReference type="PROSITE" id="PS50222"/>
    </source>
</evidence>
<dbReference type="Pfam" id="PF01023">
    <property type="entry name" value="S_100"/>
    <property type="match status" value="1"/>
</dbReference>
<gene>
    <name evidence="7" type="ORF">L345_16804</name>
</gene>
<dbReference type="PANTHER" id="PTHR11639">
    <property type="entry name" value="S100 CALCIUM-BINDING PROTEIN"/>
    <property type="match status" value="1"/>
</dbReference>
<dbReference type="InterPro" id="IPR011992">
    <property type="entry name" value="EF-hand-dom_pair"/>
</dbReference>
<evidence type="ECO:0000256" key="3">
    <source>
        <dbReference type="ARBA" id="ARBA00022737"/>
    </source>
</evidence>
<feature type="domain" description="EF-hand" evidence="6">
    <location>
        <begin position="142"/>
        <end position="177"/>
    </location>
</feature>
<protein>
    <recommendedName>
        <fullName evidence="6">EF-hand domain-containing protein</fullName>
    </recommendedName>
</protein>
<dbReference type="PROSITE" id="PS00303">
    <property type="entry name" value="S100_CABP"/>
    <property type="match status" value="1"/>
</dbReference>
<dbReference type="InterPro" id="IPR034325">
    <property type="entry name" value="S-100_dom"/>
</dbReference>
<dbReference type="GO" id="GO:0005509">
    <property type="term" value="F:calcium ion binding"/>
    <property type="evidence" value="ECO:0007669"/>
    <property type="project" value="InterPro"/>
</dbReference>
<evidence type="ECO:0000313" key="8">
    <source>
        <dbReference type="Proteomes" id="UP000018936"/>
    </source>
</evidence>
<dbReference type="Proteomes" id="UP000018936">
    <property type="component" value="Unassembled WGS sequence"/>
</dbReference>
<feature type="non-terminal residue" evidence="7">
    <location>
        <position position="1"/>
    </location>
</feature>
<dbReference type="PANTHER" id="PTHR11639:SF65">
    <property type="entry name" value="PROTEIN S100-A5"/>
    <property type="match status" value="1"/>
</dbReference>
<evidence type="ECO:0000313" key="7">
    <source>
        <dbReference type="EMBL" id="ETE57479.1"/>
    </source>
</evidence>
<organism evidence="7 8">
    <name type="scientific">Ophiophagus hannah</name>
    <name type="common">King cobra</name>
    <name type="synonym">Naja hannah</name>
    <dbReference type="NCBI Taxonomy" id="8665"/>
    <lineage>
        <taxon>Eukaryota</taxon>
        <taxon>Metazoa</taxon>
        <taxon>Chordata</taxon>
        <taxon>Craniata</taxon>
        <taxon>Vertebrata</taxon>
        <taxon>Euteleostomi</taxon>
        <taxon>Lepidosauria</taxon>
        <taxon>Squamata</taxon>
        <taxon>Bifurcata</taxon>
        <taxon>Unidentata</taxon>
        <taxon>Episquamata</taxon>
        <taxon>Toxicofera</taxon>
        <taxon>Serpentes</taxon>
        <taxon>Colubroidea</taxon>
        <taxon>Elapidae</taxon>
        <taxon>Elapinae</taxon>
        <taxon>Ophiophagus</taxon>
    </lineage>
</organism>
<dbReference type="EMBL" id="AZIM01008362">
    <property type="protein sequence ID" value="ETE57479.1"/>
    <property type="molecule type" value="Genomic_DNA"/>
</dbReference>
<evidence type="ECO:0000256" key="4">
    <source>
        <dbReference type="ARBA" id="ARBA00022837"/>
    </source>
</evidence>
<keyword evidence="8" id="KW-1185">Reference proteome</keyword>
<evidence type="ECO:0000256" key="1">
    <source>
        <dbReference type="ARBA" id="ARBA00007323"/>
    </source>
</evidence>
<dbReference type="GO" id="GO:0048306">
    <property type="term" value="F:calcium-dependent protein binding"/>
    <property type="evidence" value="ECO:0007669"/>
    <property type="project" value="TreeGrafter"/>
</dbReference>
<comment type="similarity">
    <text evidence="1">Belongs to the S-100 family.</text>
</comment>
<dbReference type="GO" id="GO:0005634">
    <property type="term" value="C:nucleus"/>
    <property type="evidence" value="ECO:0007669"/>
    <property type="project" value="TreeGrafter"/>
</dbReference>
<accession>V8N5D9</accession>
<dbReference type="InterPro" id="IPR018247">
    <property type="entry name" value="EF_Hand_1_Ca_BS"/>
</dbReference>
<dbReference type="InterPro" id="IPR013787">
    <property type="entry name" value="S100_Ca-bd_sub"/>
</dbReference>
<dbReference type="PROSITE" id="PS00018">
    <property type="entry name" value="EF_HAND_1"/>
    <property type="match status" value="1"/>
</dbReference>
<dbReference type="InterPro" id="IPR002048">
    <property type="entry name" value="EF_hand_dom"/>
</dbReference>
<dbReference type="AlphaFoldDB" id="V8N5D9"/>
<feature type="region of interest" description="Disordered" evidence="5">
    <location>
        <begin position="1"/>
        <end position="50"/>
    </location>
</feature>
<name>V8N5D9_OPHHA</name>
<dbReference type="SUPFAM" id="SSF47473">
    <property type="entry name" value="EF-hand"/>
    <property type="match status" value="1"/>
</dbReference>
<feature type="compositionally biased region" description="Basic and acidic residues" evidence="5">
    <location>
        <begin position="23"/>
        <end position="37"/>
    </location>
</feature>
<keyword evidence="2" id="KW-0479">Metal-binding</keyword>
<dbReference type="PROSITE" id="PS50222">
    <property type="entry name" value="EF_HAND_2"/>
    <property type="match status" value="1"/>
</dbReference>
<keyword evidence="4" id="KW-0106">Calcium</keyword>
<evidence type="ECO:0000256" key="5">
    <source>
        <dbReference type="SAM" id="MobiDB-lite"/>
    </source>
</evidence>
<dbReference type="Gene3D" id="1.10.238.10">
    <property type="entry name" value="EF-hand"/>
    <property type="match status" value="1"/>
</dbReference>
<evidence type="ECO:0000256" key="2">
    <source>
        <dbReference type="ARBA" id="ARBA00022723"/>
    </source>
</evidence>
<keyword evidence="3" id="KW-0677">Repeat</keyword>
<dbReference type="OrthoDB" id="8881129at2759"/>
<proteinExistence type="inferred from homology"/>
<dbReference type="GO" id="GO:0046914">
    <property type="term" value="F:transition metal ion binding"/>
    <property type="evidence" value="ECO:0007669"/>
    <property type="project" value="InterPro"/>
</dbReference>
<reference evidence="7 8" key="1">
    <citation type="journal article" date="2013" name="Proc. Natl. Acad. Sci. U.S.A.">
        <title>The king cobra genome reveals dynamic gene evolution and adaptation in the snake venom system.</title>
        <authorList>
            <person name="Vonk F.J."/>
            <person name="Casewell N.R."/>
            <person name="Henkel C.V."/>
            <person name="Heimberg A.M."/>
            <person name="Jansen H.J."/>
            <person name="McCleary R.J."/>
            <person name="Kerkkamp H.M."/>
            <person name="Vos R.A."/>
            <person name="Guerreiro I."/>
            <person name="Calvete J.J."/>
            <person name="Wuster W."/>
            <person name="Woods A.E."/>
            <person name="Logan J.M."/>
            <person name="Harrison R.A."/>
            <person name="Castoe T.A."/>
            <person name="de Koning A.P."/>
            <person name="Pollock D.D."/>
            <person name="Yandell M."/>
            <person name="Calderon D."/>
            <person name="Renjifo C."/>
            <person name="Currier R.B."/>
            <person name="Salgado D."/>
            <person name="Pla D."/>
            <person name="Sanz L."/>
            <person name="Hyder A.S."/>
            <person name="Ribeiro J.M."/>
            <person name="Arntzen J.W."/>
            <person name="van den Thillart G.E."/>
            <person name="Boetzer M."/>
            <person name="Pirovano W."/>
            <person name="Dirks R.P."/>
            <person name="Spaink H.P."/>
            <person name="Duboule D."/>
            <person name="McGlinn E."/>
            <person name="Kini R.M."/>
            <person name="Richardson M.K."/>
        </authorList>
    </citation>
    <scope>NUCLEOTIDE SEQUENCE</scope>
    <source>
        <tissue evidence="7">Blood</tissue>
    </source>
</reference>
<dbReference type="InterPro" id="IPR001751">
    <property type="entry name" value="S100/CaBP7/8-like_CS"/>
</dbReference>
<dbReference type="SMART" id="SM01394">
    <property type="entry name" value="S_100"/>
    <property type="match status" value="1"/>
</dbReference>
<comment type="caution">
    <text evidence="7">The sequence shown here is derived from an EMBL/GenBank/DDBJ whole genome shotgun (WGS) entry which is preliminary data.</text>
</comment>
<dbReference type="CDD" id="cd00213">
    <property type="entry name" value="S-100"/>
    <property type="match status" value="1"/>
</dbReference>
<sequence length="187" mass="20937">MVGGPGALHSPRSTPASVSGPARSEEKGRIHVSKNHEQPGYQQRQPGGFQGIRHVPRLHRHGVQRLFPWIPGQGATAEVKRGGEKGPSSVPSDPMETQLEKALATLVCTFHKYSGREGDKLTLSRQELKELVKQELALGEKMKDRGIDKLMESLDKNHDDEIDFKEYTNFLTVLCMSYNEFFQKDAK</sequence>